<dbReference type="Proteomes" id="UP001597083">
    <property type="component" value="Unassembled WGS sequence"/>
</dbReference>
<evidence type="ECO:0000313" key="3">
    <source>
        <dbReference type="Proteomes" id="UP001597083"/>
    </source>
</evidence>
<sequence>VTDEHGRTYEARRLIVATGVSRPNVPPIPGVEAAEVYGTHNTDPAEYANKRVLIVGKGNSAFETADNLMETAAVIHVAGPNSIRMAWRTHYVGHLRAVNNGLLDTYQLKSQNALLDGDVKRIERQPDGTYLVTVSFARADEVTKDIPYDSVILCTGFRFDSSIFAPDCRPALTIADRFPALTPAYESLDVPDLYFAGTLTQSRDFKRGTSGFIHGFRYGVRALHRILESRYHGEEWPSR</sequence>
<dbReference type="InterPro" id="IPR050982">
    <property type="entry name" value="Auxin_biosynth/cation_transpt"/>
</dbReference>
<dbReference type="InterPro" id="IPR036188">
    <property type="entry name" value="FAD/NAD-bd_sf"/>
</dbReference>
<dbReference type="EMBL" id="JBHTIR010002237">
    <property type="protein sequence ID" value="MFD0853523.1"/>
    <property type="molecule type" value="Genomic_DNA"/>
</dbReference>
<name>A0ABW3CGS2_9ACTN</name>
<comment type="caution">
    <text evidence="2">The sequence shown here is derived from an EMBL/GenBank/DDBJ whole genome shotgun (WGS) entry which is preliminary data.</text>
</comment>
<keyword evidence="3" id="KW-1185">Reference proteome</keyword>
<dbReference type="PANTHER" id="PTHR43539">
    <property type="entry name" value="FLAVIN-BINDING MONOOXYGENASE-LIKE PROTEIN (AFU_ORTHOLOGUE AFUA_4G09220)"/>
    <property type="match status" value="1"/>
</dbReference>
<reference evidence="3" key="1">
    <citation type="journal article" date="2019" name="Int. J. Syst. Evol. Microbiol.">
        <title>The Global Catalogue of Microorganisms (GCM) 10K type strain sequencing project: providing services to taxonomists for standard genome sequencing and annotation.</title>
        <authorList>
            <consortium name="The Broad Institute Genomics Platform"/>
            <consortium name="The Broad Institute Genome Sequencing Center for Infectious Disease"/>
            <person name="Wu L."/>
            <person name="Ma J."/>
        </authorList>
    </citation>
    <scope>NUCLEOTIDE SEQUENCE [LARGE SCALE GENOMIC DNA]</scope>
    <source>
        <strain evidence="3">JCM 31696</strain>
    </source>
</reference>
<proteinExistence type="predicted"/>
<dbReference type="Pfam" id="PF13738">
    <property type="entry name" value="Pyr_redox_3"/>
    <property type="match status" value="1"/>
</dbReference>
<dbReference type="PANTHER" id="PTHR43539:SF38">
    <property type="entry name" value="INDOLE-3-PYRUVATE MONOOXYGENASE YUCCA6"/>
    <property type="match status" value="1"/>
</dbReference>
<evidence type="ECO:0000256" key="1">
    <source>
        <dbReference type="ARBA" id="ARBA00023002"/>
    </source>
</evidence>
<evidence type="ECO:0000313" key="2">
    <source>
        <dbReference type="EMBL" id="MFD0853523.1"/>
    </source>
</evidence>
<organism evidence="2 3">
    <name type="scientific">Actinomadura adrarensis</name>
    <dbReference type="NCBI Taxonomy" id="1819600"/>
    <lineage>
        <taxon>Bacteria</taxon>
        <taxon>Bacillati</taxon>
        <taxon>Actinomycetota</taxon>
        <taxon>Actinomycetes</taxon>
        <taxon>Streptosporangiales</taxon>
        <taxon>Thermomonosporaceae</taxon>
        <taxon>Actinomadura</taxon>
    </lineage>
</organism>
<protein>
    <submittedName>
        <fullName evidence="2">NAD(P)-binding domain-containing protein</fullName>
    </submittedName>
</protein>
<gene>
    <name evidence="2" type="ORF">ACFQ07_14895</name>
</gene>
<feature type="non-terminal residue" evidence="2">
    <location>
        <position position="1"/>
    </location>
</feature>
<dbReference type="SUPFAM" id="SSF51905">
    <property type="entry name" value="FAD/NAD(P)-binding domain"/>
    <property type="match status" value="1"/>
</dbReference>
<feature type="non-terminal residue" evidence="2">
    <location>
        <position position="239"/>
    </location>
</feature>
<accession>A0ABW3CGS2</accession>
<keyword evidence="1" id="KW-0560">Oxidoreductase</keyword>
<dbReference type="PRINTS" id="PR00469">
    <property type="entry name" value="PNDRDTASEII"/>
</dbReference>
<dbReference type="Gene3D" id="3.50.50.60">
    <property type="entry name" value="FAD/NAD(P)-binding domain"/>
    <property type="match status" value="1"/>
</dbReference>